<dbReference type="GeneID" id="20227487"/>
<accession>F0YSN6</accession>
<feature type="non-terminal residue" evidence="1">
    <location>
        <position position="121"/>
    </location>
</feature>
<protein>
    <submittedName>
        <fullName evidence="1">Uncharacterized protein</fullName>
    </submittedName>
</protein>
<organism evidence="2">
    <name type="scientific">Aureococcus anophagefferens</name>
    <name type="common">Harmful bloom alga</name>
    <dbReference type="NCBI Taxonomy" id="44056"/>
    <lineage>
        <taxon>Eukaryota</taxon>
        <taxon>Sar</taxon>
        <taxon>Stramenopiles</taxon>
        <taxon>Ochrophyta</taxon>
        <taxon>Pelagophyceae</taxon>
        <taxon>Pelagomonadales</taxon>
        <taxon>Pelagomonadaceae</taxon>
        <taxon>Aureococcus</taxon>
    </lineage>
</organism>
<proteinExistence type="predicted"/>
<keyword evidence="2" id="KW-1185">Reference proteome</keyword>
<name>F0YSN6_AURAN</name>
<dbReference type="InParanoid" id="F0YSN6"/>
<dbReference type="RefSeq" id="XP_009043428.1">
    <property type="nucleotide sequence ID" value="XM_009045180.1"/>
</dbReference>
<reference evidence="1 2" key="1">
    <citation type="journal article" date="2011" name="Proc. Natl. Acad. Sci. U.S.A.">
        <title>Niche of harmful alga Aureococcus anophagefferens revealed through ecogenomics.</title>
        <authorList>
            <person name="Gobler C.J."/>
            <person name="Berry D.L."/>
            <person name="Dyhrman S.T."/>
            <person name="Wilhelm S.W."/>
            <person name="Salamov A."/>
            <person name="Lobanov A.V."/>
            <person name="Zhang Y."/>
            <person name="Collier J.L."/>
            <person name="Wurch L.L."/>
            <person name="Kustka A.B."/>
            <person name="Dill B.D."/>
            <person name="Shah M."/>
            <person name="VerBerkmoes N.C."/>
            <person name="Kuo A."/>
            <person name="Terry A."/>
            <person name="Pangilinan J."/>
            <person name="Lindquist E.A."/>
            <person name="Lucas S."/>
            <person name="Paulsen I.T."/>
            <person name="Hattenrath-Lehmann T.K."/>
            <person name="Talmage S.C."/>
            <person name="Walker E.A."/>
            <person name="Koch F."/>
            <person name="Burson A.M."/>
            <person name="Marcoval M.A."/>
            <person name="Tang Y.Z."/>
            <person name="Lecleir G.R."/>
            <person name="Coyne K.J."/>
            <person name="Berg G.M."/>
            <person name="Bertrand E.M."/>
            <person name="Saito M.A."/>
            <person name="Gladyshev V.N."/>
            <person name="Grigoriev I.V."/>
        </authorList>
    </citation>
    <scope>NUCLEOTIDE SEQUENCE [LARGE SCALE GENOMIC DNA]</scope>
    <source>
        <strain evidence="2">CCMP 1984</strain>
    </source>
</reference>
<evidence type="ECO:0000313" key="1">
    <source>
        <dbReference type="EMBL" id="EGB01873.1"/>
    </source>
</evidence>
<dbReference type="Proteomes" id="UP000002729">
    <property type="component" value="Unassembled WGS sequence"/>
</dbReference>
<evidence type="ECO:0000313" key="2">
    <source>
        <dbReference type="Proteomes" id="UP000002729"/>
    </source>
</evidence>
<gene>
    <name evidence="1" type="ORF">AURANDRAFT_69412</name>
</gene>
<dbReference type="KEGG" id="aaf:AURANDRAFT_69412"/>
<dbReference type="EMBL" id="GL834070">
    <property type="protein sequence ID" value="EGB01873.1"/>
    <property type="molecule type" value="Genomic_DNA"/>
</dbReference>
<dbReference type="AlphaFoldDB" id="F0YSN6"/>
<dbReference type="OrthoDB" id="10253246at2759"/>
<sequence length="121" mass="12965">MLASQRDVGERQRDQMLASLAEKEMAYILSDLANIGTQAALIAGFVYSSVADPDADEGGPPNSHVVEGLLLVTINTAAVVTNLVVVTTSTFVATSGPYEALTGDEATLWRTLRVLQRERSR</sequence>